<dbReference type="PANTHER" id="PTHR34081:SF1">
    <property type="entry name" value="MALECTIN, LEUCINE-RICH REPEAT DOMAIN, L DOMAIN-LIKE PROTEIN-RELATED"/>
    <property type="match status" value="1"/>
</dbReference>
<dbReference type="PANTHER" id="PTHR34081">
    <property type="entry name" value="MALECTIN DOMAIN-CONTAINING PROTEIN"/>
    <property type="match status" value="1"/>
</dbReference>
<reference evidence="2 3" key="1">
    <citation type="submission" date="2019-05" db="EMBL/GenBank/DDBJ databases">
        <title>Mikania micrantha, genome provides insights into the molecular mechanism of rapid growth.</title>
        <authorList>
            <person name="Liu B."/>
        </authorList>
    </citation>
    <scope>NUCLEOTIDE SEQUENCE [LARGE SCALE GENOMIC DNA]</scope>
    <source>
        <strain evidence="2">NLD-2019</strain>
        <tissue evidence="2">Leaf</tissue>
    </source>
</reference>
<protein>
    <recommendedName>
        <fullName evidence="1">Malectin domain-containing protein</fullName>
    </recommendedName>
</protein>
<proteinExistence type="predicted"/>
<keyword evidence="3" id="KW-1185">Reference proteome</keyword>
<dbReference type="Pfam" id="PF11721">
    <property type="entry name" value="Malectin"/>
    <property type="match status" value="1"/>
</dbReference>
<dbReference type="Gene3D" id="2.60.120.430">
    <property type="entry name" value="Galactose-binding lectin"/>
    <property type="match status" value="1"/>
</dbReference>
<dbReference type="EMBL" id="SZYD01000002">
    <property type="protein sequence ID" value="KAD7116771.1"/>
    <property type="molecule type" value="Genomic_DNA"/>
</dbReference>
<sequence>MSSFPSEITSLHINCGGDEVNINNTNVYEGDIDKRGASTYYSAENWAFSSTGTFLDNSYPSDVYILSNMSSLQNISISDTELYTKARTAAISLTYYGLCLRNGNYNVRLHFAEIIFTQDNSFNSLGKRVFDIYVQVIQLLNCIIAKNERKKGQHDQKVMATVAF</sequence>
<accession>A0A5N6PVF5</accession>
<dbReference type="AlphaFoldDB" id="A0A5N6PVF5"/>
<feature type="domain" description="Malectin" evidence="1">
    <location>
        <begin position="10"/>
        <end position="150"/>
    </location>
</feature>
<dbReference type="OrthoDB" id="1938112at2759"/>
<name>A0A5N6PVF5_9ASTR</name>
<gene>
    <name evidence="2" type="ORF">E3N88_04039</name>
</gene>
<evidence type="ECO:0000313" key="2">
    <source>
        <dbReference type="EMBL" id="KAD7116771.1"/>
    </source>
</evidence>
<evidence type="ECO:0000313" key="3">
    <source>
        <dbReference type="Proteomes" id="UP000326396"/>
    </source>
</evidence>
<evidence type="ECO:0000259" key="1">
    <source>
        <dbReference type="Pfam" id="PF11721"/>
    </source>
</evidence>
<organism evidence="2 3">
    <name type="scientific">Mikania micrantha</name>
    <name type="common">bitter vine</name>
    <dbReference type="NCBI Taxonomy" id="192012"/>
    <lineage>
        <taxon>Eukaryota</taxon>
        <taxon>Viridiplantae</taxon>
        <taxon>Streptophyta</taxon>
        <taxon>Embryophyta</taxon>
        <taxon>Tracheophyta</taxon>
        <taxon>Spermatophyta</taxon>
        <taxon>Magnoliopsida</taxon>
        <taxon>eudicotyledons</taxon>
        <taxon>Gunneridae</taxon>
        <taxon>Pentapetalae</taxon>
        <taxon>asterids</taxon>
        <taxon>campanulids</taxon>
        <taxon>Asterales</taxon>
        <taxon>Asteraceae</taxon>
        <taxon>Asteroideae</taxon>
        <taxon>Heliantheae alliance</taxon>
        <taxon>Eupatorieae</taxon>
        <taxon>Mikania</taxon>
    </lineage>
</organism>
<dbReference type="InterPro" id="IPR021720">
    <property type="entry name" value="Malectin_dom"/>
</dbReference>
<comment type="caution">
    <text evidence="2">The sequence shown here is derived from an EMBL/GenBank/DDBJ whole genome shotgun (WGS) entry which is preliminary data.</text>
</comment>
<dbReference type="Proteomes" id="UP000326396">
    <property type="component" value="Linkage Group LG10"/>
</dbReference>